<evidence type="ECO:0000313" key="1">
    <source>
        <dbReference type="EMBL" id="KHJ85186.1"/>
    </source>
</evidence>
<dbReference type="EMBL" id="KN565001">
    <property type="protein sequence ID" value="KHJ85186.1"/>
    <property type="molecule type" value="Genomic_DNA"/>
</dbReference>
<evidence type="ECO:0000313" key="2">
    <source>
        <dbReference type="Proteomes" id="UP000053660"/>
    </source>
</evidence>
<accession>A0A0B1SMU5</accession>
<sequence length="257" mass="29285">MNLTESLADKTKCQLINRLPYKSSPSDLEAWQDVANTLAFTYERILQLPSASFWSSVVFNKTIMQSFDAVLEAIPRRFEVDEYRLIFGWDASVAMAANRLRNSALAMFLRVTVYNKKLDPSMPQKLYLECVRDRDITRKRGLIDPSFSNDVTKICTEMEKMIPKLRNDATRLIDEFYPREGVARVRAAQLIDDWLCTVLAVCQEGCALLDTLSQAKLLKDPSRFIAGVPALIECVSKSFTTELIMDVAMTLCDYPLR</sequence>
<reference evidence="1 2" key="1">
    <citation type="submission" date="2014-03" db="EMBL/GenBank/DDBJ databases">
        <title>Draft genome of the hookworm Oesophagostomum dentatum.</title>
        <authorList>
            <person name="Mitreva M."/>
        </authorList>
    </citation>
    <scope>NUCLEOTIDE SEQUENCE [LARGE SCALE GENOMIC DNA]</scope>
    <source>
        <strain evidence="1 2">OD-Hann</strain>
    </source>
</reference>
<dbReference type="OrthoDB" id="5859027at2759"/>
<name>A0A0B1SMU5_OESDE</name>
<dbReference type="AlphaFoldDB" id="A0A0B1SMU5"/>
<organism evidence="1 2">
    <name type="scientific">Oesophagostomum dentatum</name>
    <name type="common">Nodular worm</name>
    <dbReference type="NCBI Taxonomy" id="61180"/>
    <lineage>
        <taxon>Eukaryota</taxon>
        <taxon>Metazoa</taxon>
        <taxon>Ecdysozoa</taxon>
        <taxon>Nematoda</taxon>
        <taxon>Chromadorea</taxon>
        <taxon>Rhabditida</taxon>
        <taxon>Rhabditina</taxon>
        <taxon>Rhabditomorpha</taxon>
        <taxon>Strongyloidea</taxon>
        <taxon>Strongylidae</taxon>
        <taxon>Oesophagostomum</taxon>
    </lineage>
</organism>
<proteinExistence type="predicted"/>
<protein>
    <submittedName>
        <fullName evidence="1">Uncharacterized protein</fullName>
    </submittedName>
</protein>
<dbReference type="Proteomes" id="UP000053660">
    <property type="component" value="Unassembled WGS sequence"/>
</dbReference>
<gene>
    <name evidence="1" type="ORF">OESDEN_15092</name>
</gene>
<keyword evidence="2" id="KW-1185">Reference proteome</keyword>